<dbReference type="Proteomes" id="UP000313645">
    <property type="component" value="Unassembled WGS sequence"/>
</dbReference>
<dbReference type="InterPro" id="IPR016032">
    <property type="entry name" value="Sig_transdc_resp-reg_C-effctor"/>
</dbReference>
<dbReference type="Gene3D" id="6.10.250.690">
    <property type="match status" value="1"/>
</dbReference>
<dbReference type="InterPro" id="IPR036388">
    <property type="entry name" value="WH-like_DNA-bd_sf"/>
</dbReference>
<dbReference type="Gene3D" id="3.40.50.2300">
    <property type="match status" value="1"/>
</dbReference>
<dbReference type="Pfam" id="PF00486">
    <property type="entry name" value="Trans_reg_C"/>
    <property type="match status" value="1"/>
</dbReference>
<dbReference type="EMBL" id="SJDL01000029">
    <property type="protein sequence ID" value="TBW51895.1"/>
    <property type="molecule type" value="Genomic_DNA"/>
</dbReference>
<dbReference type="PANTHER" id="PTHR48111:SF4">
    <property type="entry name" value="DNA-BINDING DUAL TRANSCRIPTIONAL REGULATOR OMPR"/>
    <property type="match status" value="1"/>
</dbReference>
<gene>
    <name evidence="10" type="ORF">EZI54_16800</name>
</gene>
<evidence type="ECO:0000256" key="6">
    <source>
        <dbReference type="PROSITE-ProRule" id="PRU00169"/>
    </source>
</evidence>
<accession>A0ABY1ZJ02</accession>
<feature type="domain" description="OmpR/PhoB-type" evidence="9">
    <location>
        <begin position="134"/>
        <end position="233"/>
    </location>
</feature>
<evidence type="ECO:0000256" key="1">
    <source>
        <dbReference type="ARBA" id="ARBA00022553"/>
    </source>
</evidence>
<keyword evidence="11" id="KW-1185">Reference proteome</keyword>
<sequence length="233" mass="26092">MTRTVLIIEDNPGIGQLVRMHIEDLGCEAILVTRGDEGLARYREGGIDLVVLDLMLPGLDGLSICREIRSGPGYVPVLMLTAKTTELDRVLGLEMGADDYLTKPFSVAELAARIKALFRRVDALSAPADPDVAGGRIEVDGLIIDPDRRKVTVNGEEVDLTAREFDLLFHFARQPGRVFSRTQLLDAVWGYNHEGYEHTVNTHINRLRGKIERDPSDPYYIQTVWGVGYRFRD</sequence>
<evidence type="ECO:0000256" key="7">
    <source>
        <dbReference type="PROSITE-ProRule" id="PRU01091"/>
    </source>
</evidence>
<evidence type="ECO:0000256" key="3">
    <source>
        <dbReference type="ARBA" id="ARBA00023015"/>
    </source>
</evidence>
<dbReference type="InterPro" id="IPR039420">
    <property type="entry name" value="WalR-like"/>
</dbReference>
<feature type="modified residue" description="4-aspartylphosphate" evidence="6">
    <location>
        <position position="53"/>
    </location>
</feature>
<keyword evidence="1 6" id="KW-0597">Phosphoprotein</keyword>
<keyword evidence="5" id="KW-0804">Transcription</keyword>
<evidence type="ECO:0000313" key="10">
    <source>
        <dbReference type="EMBL" id="TBW51895.1"/>
    </source>
</evidence>
<reference evidence="10 11" key="1">
    <citation type="submission" date="2019-02" db="EMBL/GenBank/DDBJ databases">
        <title>Marinobacter halodurans sp. nov., a marine bacterium isolated from sea tidal flat.</title>
        <authorList>
            <person name="Yoo Y."/>
            <person name="Lee D.W."/>
            <person name="Kim B.S."/>
            <person name="Kim J.-J."/>
        </authorList>
    </citation>
    <scope>NUCLEOTIDE SEQUENCE [LARGE SCALE GENOMIC DNA]</scope>
    <source>
        <strain evidence="10 11">YJ-S3-2</strain>
    </source>
</reference>
<dbReference type="SMART" id="SM00448">
    <property type="entry name" value="REC"/>
    <property type="match status" value="1"/>
</dbReference>
<dbReference type="RefSeq" id="WP_131483039.1">
    <property type="nucleotide sequence ID" value="NZ_SJDL01000029.1"/>
</dbReference>
<dbReference type="SMART" id="SM00862">
    <property type="entry name" value="Trans_reg_C"/>
    <property type="match status" value="1"/>
</dbReference>
<dbReference type="InterPro" id="IPR001867">
    <property type="entry name" value="OmpR/PhoB-type_DNA-bd"/>
</dbReference>
<evidence type="ECO:0000313" key="11">
    <source>
        <dbReference type="Proteomes" id="UP000313645"/>
    </source>
</evidence>
<protein>
    <submittedName>
        <fullName evidence="10">Response regulator transcription factor</fullName>
    </submittedName>
</protein>
<dbReference type="Pfam" id="PF00072">
    <property type="entry name" value="Response_reg"/>
    <property type="match status" value="1"/>
</dbReference>
<dbReference type="PROSITE" id="PS50110">
    <property type="entry name" value="RESPONSE_REGULATORY"/>
    <property type="match status" value="1"/>
</dbReference>
<evidence type="ECO:0000256" key="5">
    <source>
        <dbReference type="ARBA" id="ARBA00023163"/>
    </source>
</evidence>
<proteinExistence type="predicted"/>
<dbReference type="PROSITE" id="PS51755">
    <property type="entry name" value="OMPR_PHOB"/>
    <property type="match status" value="1"/>
</dbReference>
<keyword evidence="3" id="KW-0805">Transcription regulation</keyword>
<dbReference type="SUPFAM" id="SSF46894">
    <property type="entry name" value="C-terminal effector domain of the bipartite response regulators"/>
    <property type="match status" value="1"/>
</dbReference>
<dbReference type="Gene3D" id="1.10.10.10">
    <property type="entry name" value="Winged helix-like DNA-binding domain superfamily/Winged helix DNA-binding domain"/>
    <property type="match status" value="1"/>
</dbReference>
<keyword evidence="4 7" id="KW-0238">DNA-binding</keyword>
<dbReference type="CDD" id="cd00383">
    <property type="entry name" value="trans_reg_C"/>
    <property type="match status" value="1"/>
</dbReference>
<name>A0ABY1ZJ02_9GAMM</name>
<dbReference type="InterPro" id="IPR001789">
    <property type="entry name" value="Sig_transdc_resp-reg_receiver"/>
</dbReference>
<feature type="DNA-binding region" description="OmpR/PhoB-type" evidence="7">
    <location>
        <begin position="134"/>
        <end position="233"/>
    </location>
</feature>
<dbReference type="SUPFAM" id="SSF52172">
    <property type="entry name" value="CheY-like"/>
    <property type="match status" value="1"/>
</dbReference>
<dbReference type="InterPro" id="IPR011006">
    <property type="entry name" value="CheY-like_superfamily"/>
</dbReference>
<feature type="domain" description="Response regulatory" evidence="8">
    <location>
        <begin position="4"/>
        <end position="118"/>
    </location>
</feature>
<evidence type="ECO:0000256" key="4">
    <source>
        <dbReference type="ARBA" id="ARBA00023125"/>
    </source>
</evidence>
<evidence type="ECO:0000256" key="2">
    <source>
        <dbReference type="ARBA" id="ARBA00023012"/>
    </source>
</evidence>
<evidence type="ECO:0000259" key="8">
    <source>
        <dbReference type="PROSITE" id="PS50110"/>
    </source>
</evidence>
<organism evidence="10 11">
    <name type="scientific">Marinobacter halodurans</name>
    <dbReference type="NCBI Taxonomy" id="2528979"/>
    <lineage>
        <taxon>Bacteria</taxon>
        <taxon>Pseudomonadati</taxon>
        <taxon>Pseudomonadota</taxon>
        <taxon>Gammaproteobacteria</taxon>
        <taxon>Pseudomonadales</taxon>
        <taxon>Marinobacteraceae</taxon>
        <taxon>Marinobacter</taxon>
    </lineage>
</organism>
<evidence type="ECO:0000259" key="9">
    <source>
        <dbReference type="PROSITE" id="PS51755"/>
    </source>
</evidence>
<dbReference type="PANTHER" id="PTHR48111">
    <property type="entry name" value="REGULATOR OF RPOS"/>
    <property type="match status" value="1"/>
</dbReference>
<comment type="caution">
    <text evidence="10">The sequence shown here is derived from an EMBL/GenBank/DDBJ whole genome shotgun (WGS) entry which is preliminary data.</text>
</comment>
<keyword evidence="2" id="KW-0902">Two-component regulatory system</keyword>